<gene>
    <name evidence="1" type="ORF">KC19_3G058200</name>
</gene>
<accession>A0A8T0IHM4</accession>
<comment type="caution">
    <text evidence="1">The sequence shown here is derived from an EMBL/GenBank/DDBJ whole genome shotgun (WGS) entry which is preliminary data.</text>
</comment>
<dbReference type="EMBL" id="CM026423">
    <property type="protein sequence ID" value="KAG0582419.1"/>
    <property type="molecule type" value="Genomic_DNA"/>
</dbReference>
<keyword evidence="2" id="KW-1185">Reference proteome</keyword>
<proteinExistence type="predicted"/>
<evidence type="ECO:0000313" key="1">
    <source>
        <dbReference type="EMBL" id="KAG0582419.1"/>
    </source>
</evidence>
<sequence length="101" mass="11606">MKAHSTIFHPEIHNIKTILDVAPSFNKEKDRMICYVCNASHRAQHKAQETGNFTRAFNSATHQASRQKPSRHTKNCFLISDDLRIICTPYQAHIPQKTDSM</sequence>
<reference evidence="1" key="1">
    <citation type="submission" date="2020-06" db="EMBL/GenBank/DDBJ databases">
        <title>WGS assembly of Ceratodon purpureus strain R40.</title>
        <authorList>
            <person name="Carey S.B."/>
            <person name="Jenkins J."/>
            <person name="Shu S."/>
            <person name="Lovell J.T."/>
            <person name="Sreedasyam A."/>
            <person name="Maumus F."/>
            <person name="Tiley G.P."/>
            <person name="Fernandez-Pozo N."/>
            <person name="Barry K."/>
            <person name="Chen C."/>
            <person name="Wang M."/>
            <person name="Lipzen A."/>
            <person name="Daum C."/>
            <person name="Saski C.A."/>
            <person name="Payton A.C."/>
            <person name="Mcbreen J.C."/>
            <person name="Conrad R.E."/>
            <person name="Kollar L.M."/>
            <person name="Olsson S."/>
            <person name="Huttunen S."/>
            <person name="Landis J.B."/>
            <person name="Wickett N.J."/>
            <person name="Johnson M.G."/>
            <person name="Rensing S.A."/>
            <person name="Grimwood J."/>
            <person name="Schmutz J."/>
            <person name="Mcdaniel S.F."/>
        </authorList>
    </citation>
    <scope>NUCLEOTIDE SEQUENCE</scope>
    <source>
        <strain evidence="1">R40</strain>
    </source>
</reference>
<protein>
    <submittedName>
        <fullName evidence="1">Uncharacterized protein</fullName>
    </submittedName>
</protein>
<organism evidence="1 2">
    <name type="scientific">Ceratodon purpureus</name>
    <name type="common">Fire moss</name>
    <name type="synonym">Dicranum purpureum</name>
    <dbReference type="NCBI Taxonomy" id="3225"/>
    <lineage>
        <taxon>Eukaryota</taxon>
        <taxon>Viridiplantae</taxon>
        <taxon>Streptophyta</taxon>
        <taxon>Embryophyta</taxon>
        <taxon>Bryophyta</taxon>
        <taxon>Bryophytina</taxon>
        <taxon>Bryopsida</taxon>
        <taxon>Dicranidae</taxon>
        <taxon>Pseudoditrichales</taxon>
        <taxon>Ditrichaceae</taxon>
        <taxon>Ceratodon</taxon>
    </lineage>
</organism>
<name>A0A8T0IHM4_CERPU</name>
<dbReference type="AlphaFoldDB" id="A0A8T0IHM4"/>
<dbReference type="Proteomes" id="UP000822688">
    <property type="component" value="Chromosome 3"/>
</dbReference>
<evidence type="ECO:0000313" key="2">
    <source>
        <dbReference type="Proteomes" id="UP000822688"/>
    </source>
</evidence>